<evidence type="ECO:0000313" key="6">
    <source>
        <dbReference type="Proteomes" id="UP000010824"/>
    </source>
</evidence>
<accession>L0HI10</accession>
<keyword evidence="6" id="KW-1185">Reference proteome</keyword>
<dbReference type="HOGENOM" id="CLU_005391_1_0_2"/>
<dbReference type="Pfam" id="PF00171">
    <property type="entry name" value="Aldedh"/>
    <property type="match status" value="1"/>
</dbReference>
<dbReference type="Gene3D" id="3.40.309.10">
    <property type="entry name" value="Aldehyde Dehydrogenase, Chain A, domain 2"/>
    <property type="match status" value="1"/>
</dbReference>
<dbReference type="STRING" id="593750.Metfor_1666"/>
<comment type="subunit">
    <text evidence="2">Homotetramer.</text>
</comment>
<proteinExistence type="inferred from homology"/>
<keyword evidence="3" id="KW-0560">Oxidoreductase</keyword>
<gene>
    <name evidence="5" type="ordered locus">Metfor_1666</name>
</gene>
<dbReference type="InterPro" id="IPR016163">
    <property type="entry name" value="Ald_DH_C"/>
</dbReference>
<dbReference type="Proteomes" id="UP000010824">
    <property type="component" value="Chromosome"/>
</dbReference>
<dbReference type="InParanoid" id="L0HI10"/>
<comment type="similarity">
    <text evidence="1">Belongs to the aldehyde dehydrogenase family.</text>
</comment>
<protein>
    <submittedName>
        <fullName evidence="5">NAD-dependent aldehyde dehydrogenase</fullName>
    </submittedName>
</protein>
<dbReference type="GeneID" id="14308055"/>
<dbReference type="eggNOG" id="arCOG01252">
    <property type="taxonomic scope" value="Archaea"/>
</dbReference>
<reference evidence="5 6" key="2">
    <citation type="journal article" date="2014" name="Genome Announc.">
        <title>Complete Genome Sequence of Methanoregula formicica SMSPT, a Mesophilic Hydrogenotrophic Methanogen Isolated from a Methanogenic Upflow Anaerobic Sludge Blanket Reactor.</title>
        <authorList>
            <person name="Yamamoto K."/>
            <person name="Tamaki H."/>
            <person name="Cadillo-Quiroz H."/>
            <person name="Imachi H."/>
            <person name="Kyrpides N."/>
            <person name="Woyke T."/>
            <person name="Goodwin L."/>
            <person name="Zinder S.H."/>
            <person name="Kamagata Y."/>
            <person name="Liu W.T."/>
        </authorList>
    </citation>
    <scope>NUCLEOTIDE SEQUENCE [LARGE SCALE GENOMIC DNA]</scope>
    <source>
        <strain evidence="6">DSM 22288 / NBRC 105244 / SMSP</strain>
    </source>
</reference>
<feature type="domain" description="Aldehyde dehydrogenase" evidence="4">
    <location>
        <begin position="16"/>
        <end position="471"/>
    </location>
</feature>
<evidence type="ECO:0000256" key="2">
    <source>
        <dbReference type="ARBA" id="ARBA00011881"/>
    </source>
</evidence>
<evidence type="ECO:0000259" key="4">
    <source>
        <dbReference type="Pfam" id="PF00171"/>
    </source>
</evidence>
<dbReference type="EMBL" id="CP003167">
    <property type="protein sequence ID" value="AGB02694.1"/>
    <property type="molecule type" value="Genomic_DNA"/>
</dbReference>
<dbReference type="InterPro" id="IPR016162">
    <property type="entry name" value="Ald_DH_N"/>
</dbReference>
<evidence type="ECO:0000313" key="5">
    <source>
        <dbReference type="EMBL" id="AGB02694.1"/>
    </source>
</evidence>
<reference evidence="6" key="1">
    <citation type="submission" date="2011-12" db="EMBL/GenBank/DDBJ databases">
        <title>Complete sequence of Methanoregula formicicum SMSP.</title>
        <authorList>
            <person name="Lucas S."/>
            <person name="Han J."/>
            <person name="Lapidus A."/>
            <person name="Cheng J.-F."/>
            <person name="Goodwin L."/>
            <person name="Pitluck S."/>
            <person name="Peters L."/>
            <person name="Ovchinnikova G."/>
            <person name="Teshima H."/>
            <person name="Detter J.C."/>
            <person name="Han C."/>
            <person name="Tapia R."/>
            <person name="Land M."/>
            <person name="Hauser L."/>
            <person name="Kyrpides N."/>
            <person name="Ivanova N."/>
            <person name="Pagani I."/>
            <person name="Imachi H."/>
            <person name="Tamaki H."/>
            <person name="Sekiguchi Y."/>
            <person name="Kamagata Y."/>
            <person name="Cadillo-Quiroz H."/>
            <person name="Zinder S."/>
            <person name="Liu W.-T."/>
            <person name="Woyke T."/>
        </authorList>
    </citation>
    <scope>NUCLEOTIDE SEQUENCE [LARGE SCALE GENOMIC DNA]</scope>
    <source>
        <strain evidence="6">DSM 22288 / NBRC 105244 / SMSP</strain>
    </source>
</reference>
<dbReference type="KEGG" id="mfo:Metfor_1666"/>
<evidence type="ECO:0000256" key="1">
    <source>
        <dbReference type="ARBA" id="ARBA00009986"/>
    </source>
</evidence>
<dbReference type="FunFam" id="3.40.605.10:FF:000007">
    <property type="entry name" value="NAD/NADP-dependent betaine aldehyde dehydrogenase"/>
    <property type="match status" value="1"/>
</dbReference>
<dbReference type="SUPFAM" id="SSF53720">
    <property type="entry name" value="ALDH-like"/>
    <property type="match status" value="1"/>
</dbReference>
<dbReference type="InterPro" id="IPR016161">
    <property type="entry name" value="Ald_DH/histidinol_DH"/>
</dbReference>
<dbReference type="InterPro" id="IPR015590">
    <property type="entry name" value="Aldehyde_DH_dom"/>
</dbReference>
<organism evidence="5 6">
    <name type="scientific">Methanoregula formicica (strain DSM 22288 / NBRC 105244 / SMSP)</name>
    <dbReference type="NCBI Taxonomy" id="593750"/>
    <lineage>
        <taxon>Archaea</taxon>
        <taxon>Methanobacteriati</taxon>
        <taxon>Methanobacteriota</taxon>
        <taxon>Stenosarchaea group</taxon>
        <taxon>Methanomicrobia</taxon>
        <taxon>Methanomicrobiales</taxon>
        <taxon>Methanoregulaceae</taxon>
        <taxon>Methanoregula</taxon>
    </lineage>
</organism>
<sequence length="476" mass="51217">MLMRIGGVDAEPGNDSWIPVINPATGDEIDRVPEGTKDDVERAVAAADAAFFVWKKKTQRERGMILFRAAGIVREQHKDLARLLTTEQGKPLRESIDEIRGFANILEFYAGISGAQNGELVRLGATGDALVTREPLGICGAIIPWNMPVLIMGWKVGPALLAGNTLVLKPASSTPLTTLRLTQILDTVGLSPGTLNIITGPGETVGEAIAEHPSIKKLSFTGNYATGQRIRERAAGSIKELTLELGGSDPMIVMPDADINKAVDGAIRGRFYNAGQTCTAVKRLFVHESIATEFSRKLKQNAEALRLGNGLDTGTDMGPLNSAIQRERIEILINKVQDAGQGTILTGGTRPEGAEYSRGFFFRPTVVSDVEKTSGLLTGEVFGPVLPVVPVPDLDTAITEANRTSYGLGASIWTNNLHTAKRAFDEIHAGIIWVNRHLTVPPEIPFGGMNESGLGRENGLHALESYSRTKTLLLGW</sequence>
<dbReference type="GO" id="GO:0016620">
    <property type="term" value="F:oxidoreductase activity, acting on the aldehyde or oxo group of donors, NAD or NADP as acceptor"/>
    <property type="evidence" value="ECO:0007669"/>
    <property type="project" value="InterPro"/>
</dbReference>
<dbReference type="Gene3D" id="3.40.605.10">
    <property type="entry name" value="Aldehyde Dehydrogenase, Chain A, domain 1"/>
    <property type="match status" value="1"/>
</dbReference>
<dbReference type="PANTHER" id="PTHR11699">
    <property type="entry name" value="ALDEHYDE DEHYDROGENASE-RELATED"/>
    <property type="match status" value="1"/>
</dbReference>
<evidence type="ECO:0000256" key="3">
    <source>
        <dbReference type="ARBA" id="ARBA00023002"/>
    </source>
</evidence>
<dbReference type="PROSITE" id="PS00070">
    <property type="entry name" value="ALDEHYDE_DEHYDR_CYS"/>
    <property type="match status" value="1"/>
</dbReference>
<dbReference type="CDD" id="cd07078">
    <property type="entry name" value="ALDH"/>
    <property type="match status" value="1"/>
</dbReference>
<dbReference type="OrthoDB" id="6342at2157"/>
<name>L0HI10_METFS</name>
<dbReference type="AlphaFoldDB" id="L0HI10"/>
<dbReference type="RefSeq" id="WP_015285657.1">
    <property type="nucleotide sequence ID" value="NC_019943.1"/>
</dbReference>
<dbReference type="InterPro" id="IPR016160">
    <property type="entry name" value="Ald_DH_CS_CYS"/>
</dbReference>
<dbReference type="FunFam" id="3.40.309.10:FF:000009">
    <property type="entry name" value="Aldehyde dehydrogenase A"/>
    <property type="match status" value="1"/>
</dbReference>